<evidence type="ECO:0000256" key="2">
    <source>
        <dbReference type="ARBA" id="ARBA00022448"/>
    </source>
</evidence>
<dbReference type="InterPro" id="IPR011044">
    <property type="entry name" value="Quino_amine_DH_bsu"/>
</dbReference>
<dbReference type="Pfam" id="PF23953">
    <property type="entry name" value="TPR_COPA_B"/>
    <property type="match status" value="1"/>
</dbReference>
<dbReference type="PROSITE" id="PS50082">
    <property type="entry name" value="WD_REPEATS_2"/>
    <property type="match status" value="5"/>
</dbReference>
<evidence type="ECO:0000259" key="12">
    <source>
        <dbReference type="Pfam" id="PF04053"/>
    </source>
</evidence>
<proteinExistence type="predicted"/>
<dbReference type="InterPro" id="IPR006692">
    <property type="entry name" value="Beta-prop_COPA/B_2nd"/>
</dbReference>
<dbReference type="CDD" id="cd00200">
    <property type="entry name" value="WD40"/>
    <property type="match status" value="1"/>
</dbReference>
<dbReference type="GO" id="GO:0006886">
    <property type="term" value="P:intracellular protein transport"/>
    <property type="evidence" value="ECO:0007669"/>
    <property type="project" value="UniProtKB-UniRule"/>
</dbReference>
<dbReference type="Pfam" id="PF04053">
    <property type="entry name" value="B-prop_COPA_B_2nd"/>
    <property type="match status" value="1"/>
</dbReference>
<comment type="subcellular location">
    <subcellularLocation>
        <location evidence="10">Cytoplasm</location>
    </subcellularLocation>
    <subcellularLocation>
        <location evidence="1 10">Golgi apparatus membrane</location>
        <topology evidence="1 10">Peripheral membrane protein</topology>
        <orientation evidence="1">Cytoplasmic side</orientation>
    </subcellularLocation>
</comment>
<keyword evidence="6 10" id="KW-0931">ER-Golgi transport</keyword>
<dbReference type="PIRSF" id="PIRSF003354">
    <property type="entry name" value="Coatomer_alpha_subunit"/>
    <property type="match status" value="1"/>
</dbReference>
<comment type="caution">
    <text evidence="15">The sequence shown here is derived from an EMBL/GenBank/DDBJ whole genome shotgun (WGS) entry which is preliminary data.</text>
</comment>
<dbReference type="InterPro" id="IPR020472">
    <property type="entry name" value="WD40_PAC1"/>
</dbReference>
<evidence type="ECO:0000256" key="3">
    <source>
        <dbReference type="ARBA" id="ARBA00022490"/>
    </source>
</evidence>
<evidence type="ECO:0000256" key="8">
    <source>
        <dbReference type="ARBA" id="ARBA00023034"/>
    </source>
</evidence>
<dbReference type="SMART" id="SM00320">
    <property type="entry name" value="WD40"/>
    <property type="match status" value="7"/>
</dbReference>
<sequence length="1218" mass="135779">MSSSSGMLTKFESKSSRAKGIAFHPKRPWILVSLHSSTIQLWDYRMGTLIDRFEEHDGPVRGVDFHKTQPLFVSGGDDYKIKVWSYVTRRCLFTLNGHLDYIRTVFFHHELPWIISASDDQTIRIWNWQNRSLLCTMTGHNHYAMCAQFHPKEDLVVSASLDQSVRVWDISGLRKKHSAPTSMSFEEQVARANNQTDMFGNTDAVVKFVLEGHDRGVNWVAFHPTMPLIVSAGDDRLVKLWRMSETKAWEVDTCRGHFQNANGCLFHPHQDLILSAGEDKTIRVWDLNKRTAVQTVKRENDRFWVIAAHPEINLFAAGHDNGVMVFKLERERPASTVYQNNLFYITKEKHVRMYDFQKNVESPTLLSLKKLGSPWTPPRTLSYNPAERSILVTSPADGGCYELINLPRDGSGAIEPTESKRGQGNSAIFVARNRFAVLNTATQTVDIKDLSNNTTRSFKPPVGTTDIYFGGTGNLLIITPTAVHLYDIQQKKSVGELAVNGVKYVVWSNDGLYAALLSKHNVTIVTKTLEQVSTLHETIRIKSACWDDAGILLYSTLNHVKYTLLNGDNGIVRTLDQTVYLVRVKGRNVYCLDRAAKPKILQIDPTEYRFKLALVKRNYEEMLHIIQTSSLVGQSIISYLQKKGYPEIALQFVQDPTTRFELAIECGNLEVAVEMAKQLDRPKLWQRLSAEALSHGNHQVVEMCYQKLKQFDKLSFLYLSTGDNAKLARMAKIAEHRGDFTSRFQNALYLGEVEDRIQMFKEIDLYPLAYLTAKSNGLEEECQSILEATGLTEDQLTIPKLGEGLTPPKPVVPTYKASWPTKATSQSFFEKALLGQMEGLSLENEPAAATNGFDDAADETAAAAGGLDDGDEDEDAAGWDMGEDIVPEVEEGFVNVESTDAGGAGSSEADLWARNSPLAVDHVAGGSFESAMQLLNRQVGAVSFEPLKPRFMEVYTASKTYLPASAGLPPLINYVRRNPEETDPRKVLPIIPRDLEYLATNDLQRGYDSMKANKLEDGLKIFKNILHTILVNAVGSESEVAEAKKLITSASEYAVAMSIELGRRKLGTNDVVAKDPAKLKRSLELSAYFTIPKIEVPHRQLALLNAMNLAMRSKNYNSALSFANRILANGGASKIVESAKKTKAQCERNPTDAVEVEFDQFAEFDICAASHTPIYAGAAFEVCAFDGAKYHSKYKGSVCVVCDVCEVGKHGSGLKLFA</sequence>
<dbReference type="PRINTS" id="PR00320">
    <property type="entry name" value="GPROTEINBRPT"/>
</dbReference>
<dbReference type="Pfam" id="PF00400">
    <property type="entry name" value="WD40"/>
    <property type="match status" value="5"/>
</dbReference>
<dbReference type="OrthoDB" id="10261470at2759"/>
<dbReference type="SUPFAM" id="SSF50969">
    <property type="entry name" value="YVTN repeat-like/Quinoprotein amine dehydrogenase"/>
    <property type="match status" value="1"/>
</dbReference>
<keyword evidence="5" id="KW-0677">Repeat</keyword>
<dbReference type="InterPro" id="IPR056176">
    <property type="entry name" value="TPR_COPA_B"/>
</dbReference>
<gene>
    <name evidence="15" type="ORF">DL546_000866</name>
</gene>
<name>A0A420XZS4_9PEZI</name>
<feature type="repeat" description="WD" evidence="11">
    <location>
        <begin position="137"/>
        <end position="178"/>
    </location>
</feature>
<comment type="subunit">
    <text evidence="10">Oligomeric complex that consists of at least the alpha, beta, beta', gamma, delta, epsilon and zeta subunits.</text>
</comment>
<keyword evidence="16" id="KW-1185">Reference proteome</keyword>
<evidence type="ECO:0000256" key="10">
    <source>
        <dbReference type="PIRNR" id="PIRNR003354"/>
    </source>
</evidence>
<protein>
    <recommendedName>
        <fullName evidence="10">Coatomer subunit alpha</fullName>
    </recommendedName>
</protein>
<comment type="function">
    <text evidence="10">The coatomer is a cytosolic protein complex that binds to dilysine motifs and reversibly associates with Golgi non-clathrin-coated vesicles, which further mediate biosynthetic protein transport from the ER, via the Golgi up to the trans Golgi network.</text>
</comment>
<evidence type="ECO:0000256" key="4">
    <source>
        <dbReference type="ARBA" id="ARBA00022574"/>
    </source>
</evidence>
<dbReference type="FunFam" id="1.25.40.470:FF:000002">
    <property type="entry name" value="Coatomer subunit alpha"/>
    <property type="match status" value="1"/>
</dbReference>
<dbReference type="FunFam" id="2.130.10.10:FF:000022">
    <property type="entry name" value="Coatomer subunit alpha"/>
    <property type="match status" value="1"/>
</dbReference>
<evidence type="ECO:0000256" key="11">
    <source>
        <dbReference type="PROSITE-ProRule" id="PRU00221"/>
    </source>
</evidence>
<evidence type="ECO:0000313" key="15">
    <source>
        <dbReference type="EMBL" id="RKU41184.1"/>
    </source>
</evidence>
<dbReference type="InterPro" id="IPR047312">
    <property type="entry name" value="Coatomer_alpha_WD-assoc_reg"/>
</dbReference>
<dbReference type="InterPro" id="IPR001680">
    <property type="entry name" value="WD40_rpt"/>
</dbReference>
<dbReference type="InterPro" id="IPR050844">
    <property type="entry name" value="Coatomer_complex_subunit"/>
</dbReference>
<evidence type="ECO:0000259" key="13">
    <source>
        <dbReference type="Pfam" id="PF06957"/>
    </source>
</evidence>
<dbReference type="InterPro" id="IPR036322">
    <property type="entry name" value="WD40_repeat_dom_sf"/>
</dbReference>
<dbReference type="Pfam" id="PF06957">
    <property type="entry name" value="COPI_C"/>
    <property type="match status" value="1"/>
</dbReference>
<keyword evidence="3 10" id="KW-0963">Cytoplasm</keyword>
<dbReference type="PROSITE" id="PS50294">
    <property type="entry name" value="WD_REPEATS_REGION"/>
    <property type="match status" value="5"/>
</dbReference>
<evidence type="ECO:0000256" key="7">
    <source>
        <dbReference type="ARBA" id="ARBA00022927"/>
    </source>
</evidence>
<dbReference type="Gene3D" id="1.25.40.470">
    <property type="match status" value="1"/>
</dbReference>
<dbReference type="Proteomes" id="UP000275385">
    <property type="component" value="Unassembled WGS sequence"/>
</dbReference>
<dbReference type="GO" id="GO:0006888">
    <property type="term" value="P:endoplasmic reticulum to Golgi vesicle-mediated transport"/>
    <property type="evidence" value="ECO:0007669"/>
    <property type="project" value="InterPro"/>
</dbReference>
<dbReference type="GO" id="GO:0005198">
    <property type="term" value="F:structural molecule activity"/>
    <property type="evidence" value="ECO:0007669"/>
    <property type="project" value="InterPro"/>
</dbReference>
<dbReference type="InterPro" id="IPR015943">
    <property type="entry name" value="WD40/YVTN_repeat-like_dom_sf"/>
</dbReference>
<dbReference type="SUPFAM" id="SSF50978">
    <property type="entry name" value="WD40 repeat-like"/>
    <property type="match status" value="1"/>
</dbReference>
<dbReference type="GO" id="GO:0006891">
    <property type="term" value="P:intra-Golgi vesicle-mediated transport"/>
    <property type="evidence" value="ECO:0007669"/>
    <property type="project" value="TreeGrafter"/>
</dbReference>
<feature type="domain" description="COPA/B second beta-propeller" evidence="12">
    <location>
        <begin position="348"/>
        <end position="593"/>
    </location>
</feature>
<keyword evidence="4 11" id="KW-0853">WD repeat</keyword>
<dbReference type="GO" id="GO:0000139">
    <property type="term" value="C:Golgi membrane"/>
    <property type="evidence" value="ECO:0007669"/>
    <property type="project" value="UniProtKB-SubCell"/>
</dbReference>
<keyword evidence="7 10" id="KW-0653">Protein transport</keyword>
<keyword evidence="9 10" id="KW-0472">Membrane</keyword>
<evidence type="ECO:0000313" key="16">
    <source>
        <dbReference type="Proteomes" id="UP000275385"/>
    </source>
</evidence>
<feature type="repeat" description="WD" evidence="11">
    <location>
        <begin position="210"/>
        <end position="251"/>
    </location>
</feature>
<feature type="domain" description="Coatomer alpha subunit C-terminal" evidence="13">
    <location>
        <begin position="851"/>
        <end position="1216"/>
    </location>
</feature>
<dbReference type="GO" id="GO:0006890">
    <property type="term" value="P:retrograde vesicle-mediated transport, Golgi to endoplasmic reticulum"/>
    <property type="evidence" value="ECO:0007669"/>
    <property type="project" value="TreeGrafter"/>
</dbReference>
<dbReference type="Gene3D" id="2.130.10.10">
    <property type="entry name" value="YVTN repeat-like/Quinoprotein amine dehydrogenase"/>
    <property type="match status" value="1"/>
</dbReference>
<organism evidence="15 16">
    <name type="scientific">Coniochaeta pulveracea</name>
    <dbReference type="NCBI Taxonomy" id="177199"/>
    <lineage>
        <taxon>Eukaryota</taxon>
        <taxon>Fungi</taxon>
        <taxon>Dikarya</taxon>
        <taxon>Ascomycota</taxon>
        <taxon>Pezizomycotina</taxon>
        <taxon>Sordariomycetes</taxon>
        <taxon>Sordariomycetidae</taxon>
        <taxon>Coniochaetales</taxon>
        <taxon>Coniochaetaceae</taxon>
        <taxon>Coniochaeta</taxon>
    </lineage>
</organism>
<feature type="repeat" description="WD" evidence="11">
    <location>
        <begin position="254"/>
        <end position="295"/>
    </location>
</feature>
<dbReference type="PROSITE" id="PS00678">
    <property type="entry name" value="WD_REPEATS_1"/>
    <property type="match status" value="2"/>
</dbReference>
<feature type="repeat" description="WD" evidence="11">
    <location>
        <begin position="53"/>
        <end position="94"/>
    </location>
</feature>
<keyword evidence="2 10" id="KW-0813">Transport</keyword>
<dbReference type="InterPro" id="IPR016391">
    <property type="entry name" value="Coatomer_asu"/>
</dbReference>
<dbReference type="AlphaFoldDB" id="A0A420XZS4"/>
<dbReference type="GO" id="GO:0030126">
    <property type="term" value="C:COPI vesicle coat"/>
    <property type="evidence" value="ECO:0007669"/>
    <property type="project" value="UniProtKB-UniRule"/>
</dbReference>
<dbReference type="CDD" id="cd22948">
    <property type="entry name" value="Coatomer_WDAD_alpha"/>
    <property type="match status" value="1"/>
</dbReference>
<dbReference type="InterPro" id="IPR019775">
    <property type="entry name" value="WD40_repeat_CS"/>
</dbReference>
<evidence type="ECO:0000256" key="6">
    <source>
        <dbReference type="ARBA" id="ARBA00022892"/>
    </source>
</evidence>
<feature type="domain" description="COPA/B TPR" evidence="14">
    <location>
        <begin position="621"/>
        <end position="776"/>
    </location>
</feature>
<keyword evidence="8 10" id="KW-0333">Golgi apparatus</keyword>
<reference evidence="15 16" key="1">
    <citation type="submission" date="2018-08" db="EMBL/GenBank/DDBJ databases">
        <title>Draft genome of the lignicolous fungus Coniochaeta pulveracea.</title>
        <authorList>
            <person name="Borstlap C.J."/>
            <person name="De Witt R.N."/>
            <person name="Botha A."/>
            <person name="Volschenk H."/>
        </authorList>
    </citation>
    <scope>NUCLEOTIDE SEQUENCE [LARGE SCALE GENOMIC DNA]</scope>
    <source>
        <strain evidence="15 16">CAB683</strain>
    </source>
</reference>
<evidence type="ECO:0000256" key="1">
    <source>
        <dbReference type="ARBA" id="ARBA00004255"/>
    </source>
</evidence>
<dbReference type="EMBL" id="QVQW01000080">
    <property type="protein sequence ID" value="RKU41184.1"/>
    <property type="molecule type" value="Genomic_DNA"/>
</dbReference>
<accession>A0A420XZS4</accession>
<dbReference type="STRING" id="177199.A0A420XZS4"/>
<evidence type="ECO:0000259" key="14">
    <source>
        <dbReference type="Pfam" id="PF23953"/>
    </source>
</evidence>
<dbReference type="InterPro" id="IPR010714">
    <property type="entry name" value="Coatomer_asu_C"/>
</dbReference>
<evidence type="ECO:0000256" key="5">
    <source>
        <dbReference type="ARBA" id="ARBA00022737"/>
    </source>
</evidence>
<dbReference type="PANTHER" id="PTHR19876:SF1">
    <property type="entry name" value="COATOMER SUBUNIT ALPHA"/>
    <property type="match status" value="1"/>
</dbReference>
<evidence type="ECO:0000256" key="9">
    <source>
        <dbReference type="ARBA" id="ARBA00023136"/>
    </source>
</evidence>
<feature type="repeat" description="WD" evidence="11">
    <location>
        <begin position="95"/>
        <end position="136"/>
    </location>
</feature>
<dbReference type="PANTHER" id="PTHR19876">
    <property type="entry name" value="COATOMER"/>
    <property type="match status" value="1"/>
</dbReference>